<dbReference type="InterPro" id="IPR013149">
    <property type="entry name" value="ADH-like_C"/>
</dbReference>
<dbReference type="InterPro" id="IPR011032">
    <property type="entry name" value="GroES-like_sf"/>
</dbReference>
<reference evidence="2 3" key="1">
    <citation type="journal article" date="2020" name="Genomics">
        <title>Complete, high-quality genomes from long-read metagenomic sequencing of two wolf lichen thalli reveals enigmatic genome architecture.</title>
        <authorList>
            <person name="McKenzie S.K."/>
            <person name="Walston R.F."/>
            <person name="Allen J.L."/>
        </authorList>
    </citation>
    <scope>NUCLEOTIDE SEQUENCE [LARGE SCALE GENOMIC DNA]</scope>
    <source>
        <strain evidence="2">WasteWater1</strain>
    </source>
</reference>
<organism evidence="2 3">
    <name type="scientific">Letharia lupina</name>
    <dbReference type="NCBI Taxonomy" id="560253"/>
    <lineage>
        <taxon>Eukaryota</taxon>
        <taxon>Fungi</taxon>
        <taxon>Dikarya</taxon>
        <taxon>Ascomycota</taxon>
        <taxon>Pezizomycotina</taxon>
        <taxon>Lecanoromycetes</taxon>
        <taxon>OSLEUM clade</taxon>
        <taxon>Lecanoromycetidae</taxon>
        <taxon>Lecanorales</taxon>
        <taxon>Lecanorineae</taxon>
        <taxon>Parmeliaceae</taxon>
        <taxon>Letharia</taxon>
    </lineage>
</organism>
<keyword evidence="3" id="KW-1185">Reference proteome</keyword>
<proteinExistence type="predicted"/>
<gene>
    <name evidence="2" type="ORF">HO133_000409</name>
</gene>
<dbReference type="InterPro" id="IPR020843">
    <property type="entry name" value="ER"/>
</dbReference>
<dbReference type="Pfam" id="PF08240">
    <property type="entry name" value="ADH_N"/>
    <property type="match status" value="1"/>
</dbReference>
<dbReference type="Pfam" id="PF00107">
    <property type="entry name" value="ADH_zinc_N"/>
    <property type="match status" value="1"/>
</dbReference>
<dbReference type="Gene3D" id="3.40.50.720">
    <property type="entry name" value="NAD(P)-binding Rossmann-like Domain"/>
    <property type="match status" value="1"/>
</dbReference>
<dbReference type="EMBL" id="JACCJB010000010">
    <property type="protein sequence ID" value="KAF6223566.1"/>
    <property type="molecule type" value="Genomic_DNA"/>
</dbReference>
<evidence type="ECO:0000259" key="1">
    <source>
        <dbReference type="SMART" id="SM00829"/>
    </source>
</evidence>
<dbReference type="Proteomes" id="UP000593566">
    <property type="component" value="Unassembled WGS sequence"/>
</dbReference>
<dbReference type="PANTHER" id="PTHR45033:SF2">
    <property type="entry name" value="ZINC-TYPE ALCOHOL DEHYDROGENASE-LIKE PROTEIN C1773.06C"/>
    <property type="match status" value="1"/>
</dbReference>
<dbReference type="SUPFAM" id="SSF50129">
    <property type="entry name" value="GroES-like"/>
    <property type="match status" value="1"/>
</dbReference>
<dbReference type="InterPro" id="IPR036291">
    <property type="entry name" value="NAD(P)-bd_dom_sf"/>
</dbReference>
<protein>
    <recommendedName>
        <fullName evidence="1">Enoyl reductase (ER) domain-containing protein</fullName>
    </recommendedName>
</protein>
<dbReference type="PANTHER" id="PTHR45033">
    <property type="match status" value="1"/>
</dbReference>
<dbReference type="RefSeq" id="XP_037152783.1">
    <property type="nucleotide sequence ID" value="XM_037291348.1"/>
</dbReference>
<dbReference type="Gene3D" id="3.90.180.10">
    <property type="entry name" value="Medium-chain alcohol dehydrogenases, catalytic domain"/>
    <property type="match status" value="1"/>
</dbReference>
<dbReference type="AlphaFoldDB" id="A0A8H6FD10"/>
<accession>A0A8H6FD10</accession>
<dbReference type="GeneID" id="59328828"/>
<evidence type="ECO:0000313" key="3">
    <source>
        <dbReference type="Proteomes" id="UP000593566"/>
    </source>
</evidence>
<comment type="caution">
    <text evidence="2">The sequence shown here is derived from an EMBL/GenBank/DDBJ whole genome shotgun (WGS) entry which is preliminary data.</text>
</comment>
<evidence type="ECO:0000313" key="2">
    <source>
        <dbReference type="EMBL" id="KAF6223566.1"/>
    </source>
</evidence>
<dbReference type="SUPFAM" id="SSF51735">
    <property type="entry name" value="NAD(P)-binding Rossmann-fold domains"/>
    <property type="match status" value="1"/>
</dbReference>
<dbReference type="SMART" id="SM00829">
    <property type="entry name" value="PKS_ER"/>
    <property type="match status" value="1"/>
</dbReference>
<feature type="domain" description="Enoyl reductase (ER)" evidence="1">
    <location>
        <begin position="20"/>
        <end position="348"/>
    </location>
</feature>
<dbReference type="InterPro" id="IPR052711">
    <property type="entry name" value="Zinc_ADH-like"/>
</dbReference>
<dbReference type="GO" id="GO:0016491">
    <property type="term" value="F:oxidoreductase activity"/>
    <property type="evidence" value="ECO:0007669"/>
    <property type="project" value="InterPro"/>
</dbReference>
<name>A0A8H6FD10_9LECA</name>
<dbReference type="InterPro" id="IPR013154">
    <property type="entry name" value="ADH-like_N"/>
</dbReference>
<sequence>MPQQWQVHQRITNASRQSPEALVNLELRDVPKPVPGPKETLVRIHAVALNARDLLVLTSSPLYPVPTSAGLVPCSDAAGIVEELGTDSVWKAGDRVILHPNTWLNGRDERGFDITKAFGAGTVAGTLTEYMVIGDERLIKVPEHLSLEEGSVLPTAGSTACHSLFFVPEQPVGDGTWVLVQGTGGVSTIAIQLAAAAGATVIATSSSDEKLALSKQLGAHHTINYRHTPNWEEEVMKMTDGKGVDFVLDVGGAGTIEHSLGSLRQGGIVSIVGILTPAKEIDIVPAILYGAKTVRGQLGSSKTMSEELVRRVDADKIRPVIAKTFEWREAKDAFELLMNQSEVGKIVVKGVTAGSA</sequence>
<dbReference type="CDD" id="cd08276">
    <property type="entry name" value="MDR7"/>
    <property type="match status" value="1"/>
</dbReference>